<name>A0A9Q7NTE0_9ENTR</name>
<sequence>MTLRLVTITTYKKNVRNISVRCYSGQTLFSKLNKHHEHNARTSL</sequence>
<comment type="caution">
    <text evidence="1">The sequence shown here is derived from an EMBL/GenBank/DDBJ whole genome shotgun (WGS) entry which is preliminary data.</text>
</comment>
<organism evidence="1 2">
    <name type="scientific">Enterobacter mori</name>
    <dbReference type="NCBI Taxonomy" id="539813"/>
    <lineage>
        <taxon>Bacteria</taxon>
        <taxon>Pseudomonadati</taxon>
        <taxon>Pseudomonadota</taxon>
        <taxon>Gammaproteobacteria</taxon>
        <taxon>Enterobacterales</taxon>
        <taxon>Enterobacteriaceae</taxon>
        <taxon>Enterobacter</taxon>
    </lineage>
</organism>
<dbReference type="AlphaFoldDB" id="A0A9Q7NTE0"/>
<accession>A0A9Q7NTE0</accession>
<reference evidence="1 2" key="1">
    <citation type="submission" date="2018-12" db="EMBL/GenBank/DDBJ databases">
        <title>The Batch Genome Submission of Enterobacter spp. strains.</title>
        <authorList>
            <person name="Wei L."/>
            <person name="Wu W."/>
            <person name="Lin J."/>
            <person name="Zhang X."/>
            <person name="Feng Y."/>
            <person name="Zong Z."/>
        </authorList>
    </citation>
    <scope>NUCLEOTIDE SEQUENCE [LARGE SCALE GENOMIC DNA]</scope>
    <source>
        <strain evidence="1 2">SCEM020047</strain>
    </source>
</reference>
<proteinExistence type="predicted"/>
<protein>
    <submittedName>
        <fullName evidence="1">L-aspartate oxidase</fullName>
    </submittedName>
</protein>
<dbReference type="Proteomes" id="UP000282263">
    <property type="component" value="Unassembled WGS sequence"/>
</dbReference>
<evidence type="ECO:0000313" key="2">
    <source>
        <dbReference type="Proteomes" id="UP000282263"/>
    </source>
</evidence>
<dbReference type="EMBL" id="RXPP01000009">
    <property type="protein sequence ID" value="RTQ24725.1"/>
    <property type="molecule type" value="Genomic_DNA"/>
</dbReference>
<gene>
    <name evidence="1" type="ORF">EKN29_10920</name>
</gene>
<evidence type="ECO:0000313" key="1">
    <source>
        <dbReference type="EMBL" id="RTQ24725.1"/>
    </source>
</evidence>